<dbReference type="SMART" id="SM00750">
    <property type="entry name" value="KIND"/>
    <property type="match status" value="1"/>
</dbReference>
<dbReference type="Proteomes" id="UP000046393">
    <property type="component" value="Unplaced"/>
</dbReference>
<dbReference type="STRING" id="451379.A0A0N5AXK2"/>
<evidence type="ECO:0000256" key="1">
    <source>
        <dbReference type="ARBA" id="ARBA00022737"/>
    </source>
</evidence>
<feature type="region of interest" description="Disordered" evidence="2">
    <location>
        <begin position="494"/>
        <end position="521"/>
    </location>
</feature>
<evidence type="ECO:0000313" key="5">
    <source>
        <dbReference type="WBParaSite" id="SMUV_0000968101-mRNA-1"/>
    </source>
</evidence>
<feature type="compositionally biased region" description="Polar residues" evidence="2">
    <location>
        <begin position="512"/>
        <end position="521"/>
    </location>
</feature>
<evidence type="ECO:0000256" key="2">
    <source>
        <dbReference type="SAM" id="MobiDB-lite"/>
    </source>
</evidence>
<dbReference type="AlphaFoldDB" id="A0A0N5AXK2"/>
<organism evidence="4 5">
    <name type="scientific">Syphacia muris</name>
    <dbReference type="NCBI Taxonomy" id="451379"/>
    <lineage>
        <taxon>Eukaryota</taxon>
        <taxon>Metazoa</taxon>
        <taxon>Ecdysozoa</taxon>
        <taxon>Nematoda</taxon>
        <taxon>Chromadorea</taxon>
        <taxon>Rhabditida</taxon>
        <taxon>Spirurina</taxon>
        <taxon>Oxyuridomorpha</taxon>
        <taxon>Oxyuroidea</taxon>
        <taxon>Oxyuridae</taxon>
        <taxon>Syphacia</taxon>
    </lineage>
</organism>
<dbReference type="InterPro" id="IPR011019">
    <property type="entry name" value="KIND_dom"/>
</dbReference>
<evidence type="ECO:0000313" key="4">
    <source>
        <dbReference type="Proteomes" id="UP000046393"/>
    </source>
</evidence>
<reference evidence="5" key="1">
    <citation type="submission" date="2017-02" db="UniProtKB">
        <authorList>
            <consortium name="WormBaseParasite"/>
        </authorList>
    </citation>
    <scope>IDENTIFICATION</scope>
</reference>
<keyword evidence="1" id="KW-0677">Repeat</keyword>
<proteinExistence type="predicted"/>
<evidence type="ECO:0000259" key="3">
    <source>
        <dbReference type="PROSITE" id="PS51377"/>
    </source>
</evidence>
<accession>A0A0N5AXK2</accession>
<feature type="domain" description="KIND" evidence="3">
    <location>
        <begin position="6"/>
        <end position="182"/>
    </location>
</feature>
<dbReference type="PROSITE" id="PS51377">
    <property type="entry name" value="KIND"/>
    <property type="match status" value="1"/>
</dbReference>
<keyword evidence="4" id="KW-1185">Reference proteome</keyword>
<sequence length="521" mass="57904">MGDIGVSISEIVEVRGCGLNDDELLALIIIGCEVLSKAPRGVFSPSQVFVHNEGDLQIEIVTPKDVSEQYVPPEMLVDSDVDAGAVHVFCLGEVIRFAGAETSENADLFSLLNVMTVSHVATRPSIVRLSQMAKNKLKIQNPKALLAEMYVLVMGEEGEDEDFDVSSGEYILEELDENGDLKEIDFSLRKGIGLQNSNSTKTNDNDDEVSTVQSKDIENEWLKSSKYMDPFEEDDSTNLATLSGRDPFNKEFIQTLSGAGTFDGLNLKEEFRSEISEVDETPAEKPKQKHRQVLVDPLKMLVGSSETTLETAENETNQSEKPLWSEAAKRYRPFEYDDEEIVEYKENVEDDDNEAKPIKLNNATLPKVQPVSEDQCFLTDFPISSINKATEPYDKIVEQVEEVEEKPIHTAILPTLPSLSSSPLSITKKELGDNEIALPELHSAMLTDRTNIDKVEQKELIKSNSLELAVPETIKEEEPVKHVDRKIIKKLPSFDVDGTANTTDDKAGSEDVPSSSYRLNS</sequence>
<dbReference type="WBParaSite" id="SMUV_0000968101-mRNA-1">
    <property type="protein sequence ID" value="SMUV_0000968101-mRNA-1"/>
    <property type="gene ID" value="SMUV_0000968101"/>
</dbReference>
<name>A0A0N5AXK2_9BILA</name>
<protein>
    <submittedName>
        <fullName evidence="5">KIND domain-containing protein</fullName>
    </submittedName>
</protein>